<feature type="transmembrane region" description="Helical" evidence="5">
    <location>
        <begin position="196"/>
        <end position="218"/>
    </location>
</feature>
<dbReference type="Proteomes" id="UP000600918">
    <property type="component" value="Unassembled WGS sequence"/>
</dbReference>
<dbReference type="CDD" id="cd15039">
    <property type="entry name" value="7tmB3_Methuselah-like"/>
    <property type="match status" value="1"/>
</dbReference>
<gene>
    <name evidence="7" type="ORF">H0235_018148</name>
</gene>
<organism evidence="7 8">
    <name type="scientific">Vespula pensylvanica</name>
    <name type="common">Western yellow jacket</name>
    <name type="synonym">Wasp</name>
    <dbReference type="NCBI Taxonomy" id="30213"/>
    <lineage>
        <taxon>Eukaryota</taxon>
        <taxon>Metazoa</taxon>
        <taxon>Ecdysozoa</taxon>
        <taxon>Arthropoda</taxon>
        <taxon>Hexapoda</taxon>
        <taxon>Insecta</taxon>
        <taxon>Pterygota</taxon>
        <taxon>Neoptera</taxon>
        <taxon>Endopterygota</taxon>
        <taxon>Hymenoptera</taxon>
        <taxon>Apocrita</taxon>
        <taxon>Aculeata</taxon>
        <taxon>Vespoidea</taxon>
        <taxon>Vespidae</taxon>
        <taxon>Vespinae</taxon>
        <taxon>Vespula</taxon>
    </lineage>
</organism>
<evidence type="ECO:0000313" key="7">
    <source>
        <dbReference type="EMBL" id="KAF7389664.1"/>
    </source>
</evidence>
<keyword evidence="3 5" id="KW-1133">Transmembrane helix</keyword>
<proteinExistence type="predicted"/>
<comment type="caution">
    <text evidence="7">The sequence shown here is derived from an EMBL/GenBank/DDBJ whole genome shotgun (WGS) entry which is preliminary data.</text>
</comment>
<feature type="domain" description="G-protein coupled receptors family 2 profile 2" evidence="6">
    <location>
        <begin position="129"/>
        <end position="380"/>
    </location>
</feature>
<evidence type="ECO:0000256" key="1">
    <source>
        <dbReference type="ARBA" id="ARBA00004141"/>
    </source>
</evidence>
<feature type="transmembrane region" description="Helical" evidence="5">
    <location>
        <begin position="281"/>
        <end position="307"/>
    </location>
</feature>
<dbReference type="PROSITE" id="PS50261">
    <property type="entry name" value="G_PROTEIN_RECEP_F2_4"/>
    <property type="match status" value="1"/>
</dbReference>
<dbReference type="Gene3D" id="1.20.1070.10">
    <property type="entry name" value="Rhodopsin 7-helix transmembrane proteins"/>
    <property type="match status" value="1"/>
</dbReference>
<feature type="transmembrane region" description="Helical" evidence="5">
    <location>
        <begin position="239"/>
        <end position="261"/>
    </location>
</feature>
<dbReference type="OrthoDB" id="6082634at2759"/>
<evidence type="ECO:0000259" key="6">
    <source>
        <dbReference type="PROSITE" id="PS50261"/>
    </source>
</evidence>
<dbReference type="InterPro" id="IPR017981">
    <property type="entry name" value="GPCR_2-like_7TM"/>
</dbReference>
<dbReference type="InterPro" id="IPR000832">
    <property type="entry name" value="GPCR_2_secretin-like"/>
</dbReference>
<dbReference type="GO" id="GO:0016020">
    <property type="term" value="C:membrane"/>
    <property type="evidence" value="ECO:0007669"/>
    <property type="project" value="UniProtKB-SubCell"/>
</dbReference>
<dbReference type="EMBL" id="JACSDY010000024">
    <property type="protein sequence ID" value="KAF7389664.1"/>
    <property type="molecule type" value="Genomic_DNA"/>
</dbReference>
<feature type="transmembrane region" description="Helical" evidence="5">
    <location>
        <begin position="7"/>
        <end position="26"/>
    </location>
</feature>
<name>A0A834JK36_VESPE</name>
<evidence type="ECO:0000313" key="8">
    <source>
        <dbReference type="Proteomes" id="UP000600918"/>
    </source>
</evidence>
<dbReference type="PANTHER" id="PTHR46953:SF1">
    <property type="entry name" value="G-PROTEIN COUPLED RECEPTOR MTH-LIKE 1-RELATED"/>
    <property type="match status" value="1"/>
</dbReference>
<dbReference type="PANTHER" id="PTHR46953">
    <property type="entry name" value="G-PROTEIN COUPLED RECEPTOR MTH-LIKE 1-RELATED"/>
    <property type="match status" value="1"/>
</dbReference>
<dbReference type="GO" id="GO:0004930">
    <property type="term" value="F:G protein-coupled receptor activity"/>
    <property type="evidence" value="ECO:0007669"/>
    <property type="project" value="InterPro"/>
</dbReference>
<keyword evidence="8" id="KW-1185">Reference proteome</keyword>
<dbReference type="GO" id="GO:0007166">
    <property type="term" value="P:cell surface receptor signaling pathway"/>
    <property type="evidence" value="ECO:0007669"/>
    <property type="project" value="InterPro"/>
</dbReference>
<dbReference type="Pfam" id="PF00002">
    <property type="entry name" value="7tm_2"/>
    <property type="match status" value="1"/>
</dbReference>
<protein>
    <recommendedName>
        <fullName evidence="6">G-protein coupled receptors family 2 profile 2 domain-containing protein</fullName>
    </recommendedName>
</protein>
<dbReference type="AlphaFoldDB" id="A0A834JK36"/>
<keyword evidence="2 5" id="KW-0812">Transmembrane</keyword>
<evidence type="ECO:0000256" key="4">
    <source>
        <dbReference type="ARBA" id="ARBA00023136"/>
    </source>
</evidence>
<reference evidence="7" key="1">
    <citation type="journal article" date="2020" name="G3 (Bethesda)">
        <title>High-Quality Assemblies for Three Invasive Social Wasps from the &lt;i&gt;Vespula&lt;/i&gt; Genus.</title>
        <authorList>
            <person name="Harrop T.W.R."/>
            <person name="Guhlin J."/>
            <person name="McLaughlin G.M."/>
            <person name="Permina E."/>
            <person name="Stockwell P."/>
            <person name="Gilligan J."/>
            <person name="Le Lec M.F."/>
            <person name="Gruber M.A.M."/>
            <person name="Quinn O."/>
            <person name="Lovegrove M."/>
            <person name="Duncan E.J."/>
            <person name="Remnant E.J."/>
            <person name="Van Eeckhoven J."/>
            <person name="Graham B."/>
            <person name="Knapp R.A."/>
            <person name="Langford K.W."/>
            <person name="Kronenberg Z."/>
            <person name="Press M.O."/>
            <person name="Eacker S.M."/>
            <person name="Wilson-Rankin E.E."/>
            <person name="Purcell J."/>
            <person name="Lester P.J."/>
            <person name="Dearden P.K."/>
        </authorList>
    </citation>
    <scope>NUCLEOTIDE SEQUENCE</scope>
    <source>
        <strain evidence="7">Volc-1</strain>
    </source>
</reference>
<keyword evidence="4 5" id="KW-0472">Membrane</keyword>
<feature type="transmembrane region" description="Helical" evidence="5">
    <location>
        <begin position="131"/>
        <end position="154"/>
    </location>
</feature>
<sequence length="430" mass="50280">MNHSGKPCLLSMKVPVWIVCLHWLIWTSLLSEAIDINCCQNGTTWVAGRNCSDGSNIRIKCTLGFYKINGELEEFNITQTKNGTVLTEIESLIQISQDHFCIMHTEHVDKPSAFVCFEETYMDEPPLWKNILFFILSVISAIFLIATLTVYLILPELREIQDKAMMGAVSSLAISYIILCIQHIKEYESEEITMCVTLAFFLYYAFITAFFWLNIVAFNIWRTVWFKNFPIKDRILFPIYCVFGWFVPTCFLISALVAHHIQGSHLKPHFGEYRCWFNGTAEVWVFFYGPIAFLLTLNVIYLGLTSWRLWHEYREYSGNKLRALRFKCLLYIKLMLVMGITWIFEILSFAADTTQWYWIPTDILNTLQGFIIFLLLVVTRKRVRKLLAKKKPCGIVFPKSWTAYKDEEYEIVLPEELELSQQETMIIIHL</sequence>
<comment type="subcellular location">
    <subcellularLocation>
        <location evidence="1">Membrane</location>
        <topology evidence="1">Multi-pass membrane protein</topology>
    </subcellularLocation>
</comment>
<evidence type="ECO:0000256" key="3">
    <source>
        <dbReference type="ARBA" id="ARBA00022989"/>
    </source>
</evidence>
<feature type="transmembrane region" description="Helical" evidence="5">
    <location>
        <begin position="166"/>
        <end position="184"/>
    </location>
</feature>
<dbReference type="InterPro" id="IPR052808">
    <property type="entry name" value="GPCR_Mth-like"/>
</dbReference>
<feature type="transmembrane region" description="Helical" evidence="5">
    <location>
        <begin position="357"/>
        <end position="379"/>
    </location>
</feature>
<accession>A0A834JK36</accession>
<evidence type="ECO:0000256" key="5">
    <source>
        <dbReference type="SAM" id="Phobius"/>
    </source>
</evidence>
<evidence type="ECO:0000256" key="2">
    <source>
        <dbReference type="ARBA" id="ARBA00022692"/>
    </source>
</evidence>
<feature type="transmembrane region" description="Helical" evidence="5">
    <location>
        <begin position="328"/>
        <end position="351"/>
    </location>
</feature>